<dbReference type="NCBIfam" id="NF000840">
    <property type="entry name" value="PRK00071.1-3"/>
    <property type="match status" value="1"/>
</dbReference>
<evidence type="ECO:0000256" key="2">
    <source>
        <dbReference type="ARBA" id="ARBA00005019"/>
    </source>
</evidence>
<organism evidence="13 14">
    <name type="scientific">Thiosulfativibrio zosterae</name>
    <dbReference type="NCBI Taxonomy" id="2675053"/>
    <lineage>
        <taxon>Bacteria</taxon>
        <taxon>Pseudomonadati</taxon>
        <taxon>Pseudomonadota</taxon>
        <taxon>Gammaproteobacteria</taxon>
        <taxon>Thiotrichales</taxon>
        <taxon>Piscirickettsiaceae</taxon>
        <taxon>Thiosulfativibrio</taxon>
    </lineage>
</organism>
<keyword evidence="6 11" id="KW-0548">Nucleotidyltransferase</keyword>
<evidence type="ECO:0000256" key="7">
    <source>
        <dbReference type="ARBA" id="ARBA00022741"/>
    </source>
</evidence>
<evidence type="ECO:0000256" key="9">
    <source>
        <dbReference type="ARBA" id="ARBA00023027"/>
    </source>
</evidence>
<evidence type="ECO:0000313" key="14">
    <source>
        <dbReference type="Proteomes" id="UP000501466"/>
    </source>
</evidence>
<comment type="catalytic activity">
    <reaction evidence="10 11">
        <text>nicotinate beta-D-ribonucleotide + ATP + H(+) = deamido-NAD(+) + diphosphate</text>
        <dbReference type="Rhea" id="RHEA:22860"/>
        <dbReference type="ChEBI" id="CHEBI:15378"/>
        <dbReference type="ChEBI" id="CHEBI:30616"/>
        <dbReference type="ChEBI" id="CHEBI:33019"/>
        <dbReference type="ChEBI" id="CHEBI:57502"/>
        <dbReference type="ChEBI" id="CHEBI:58437"/>
        <dbReference type="EC" id="2.7.7.18"/>
    </reaction>
</comment>
<sequence>MNAFSGQYIGINGGTFDPIHFGHLRPALEVQLALGLEEVRFIPCYKPVHRDQPSVSAEHRCAMIALAIASQPKFVLDKVEIEQGGPSYMVHTLQTLTKRYPAKGLVLMMGTDAFAKFDTWFEWQTILKLANLAITHRPGEPIPQSGEVGQLFKKSWVPKLTEPFGQIVDVPITQLELSATALRSYLKQGVCVDYLLPSPVINYIQQHQLYQE</sequence>
<evidence type="ECO:0000256" key="5">
    <source>
        <dbReference type="ARBA" id="ARBA00022679"/>
    </source>
</evidence>
<keyword evidence="9 11" id="KW-0520">NAD</keyword>
<dbReference type="HAMAP" id="MF_00244">
    <property type="entry name" value="NaMN_adenylyltr"/>
    <property type="match status" value="1"/>
</dbReference>
<dbReference type="PANTHER" id="PTHR39321">
    <property type="entry name" value="NICOTINATE-NUCLEOTIDE ADENYLYLTRANSFERASE-RELATED"/>
    <property type="match status" value="1"/>
</dbReference>
<dbReference type="CDD" id="cd02165">
    <property type="entry name" value="NMNAT"/>
    <property type="match status" value="1"/>
</dbReference>
<dbReference type="Gene3D" id="3.40.50.620">
    <property type="entry name" value="HUPs"/>
    <property type="match status" value="1"/>
</dbReference>
<keyword evidence="7 11" id="KW-0547">Nucleotide-binding</keyword>
<dbReference type="GO" id="GO:0004515">
    <property type="term" value="F:nicotinate-nucleotide adenylyltransferase activity"/>
    <property type="evidence" value="ECO:0007669"/>
    <property type="project" value="UniProtKB-UniRule"/>
</dbReference>
<dbReference type="UniPathway" id="UPA00253">
    <property type="reaction ID" value="UER00332"/>
</dbReference>
<evidence type="ECO:0000313" key="13">
    <source>
        <dbReference type="EMBL" id="BBP44087.1"/>
    </source>
</evidence>
<dbReference type="PANTHER" id="PTHR39321:SF3">
    <property type="entry name" value="PHOSPHOPANTETHEINE ADENYLYLTRANSFERASE"/>
    <property type="match status" value="1"/>
</dbReference>
<keyword evidence="8 11" id="KW-0067">ATP-binding</keyword>
<evidence type="ECO:0000256" key="10">
    <source>
        <dbReference type="ARBA" id="ARBA00048721"/>
    </source>
</evidence>
<evidence type="ECO:0000256" key="8">
    <source>
        <dbReference type="ARBA" id="ARBA00022840"/>
    </source>
</evidence>
<protein>
    <recommendedName>
        <fullName evidence="11">Probable nicotinate-nucleotide adenylyltransferase</fullName>
        <ecNumber evidence="11">2.7.7.18</ecNumber>
    </recommendedName>
    <alternativeName>
        <fullName evidence="11">Deamido-NAD(+) diphosphorylase</fullName>
    </alternativeName>
    <alternativeName>
        <fullName evidence="11">Deamido-NAD(+) pyrophosphorylase</fullName>
    </alternativeName>
    <alternativeName>
        <fullName evidence="11">Nicotinate mononucleotide adenylyltransferase</fullName>
        <shortName evidence="11">NaMN adenylyltransferase</shortName>
    </alternativeName>
</protein>
<dbReference type="EMBL" id="AP021888">
    <property type="protein sequence ID" value="BBP44087.1"/>
    <property type="molecule type" value="Genomic_DNA"/>
</dbReference>
<name>A0A6F8PPX6_9GAMM</name>
<dbReference type="InterPro" id="IPR014729">
    <property type="entry name" value="Rossmann-like_a/b/a_fold"/>
</dbReference>
<dbReference type="GO" id="GO:0009435">
    <property type="term" value="P:NAD+ biosynthetic process"/>
    <property type="evidence" value="ECO:0007669"/>
    <property type="project" value="UniProtKB-UniRule"/>
</dbReference>
<evidence type="ECO:0000256" key="11">
    <source>
        <dbReference type="HAMAP-Rule" id="MF_00244"/>
    </source>
</evidence>
<dbReference type="SUPFAM" id="SSF52374">
    <property type="entry name" value="Nucleotidylyl transferase"/>
    <property type="match status" value="1"/>
</dbReference>
<reference evidence="14" key="1">
    <citation type="submission" date="2019-11" db="EMBL/GenBank/DDBJ databases">
        <title>Isolation and characterization of two novel species in the genus Thiomicrorhabdus.</title>
        <authorList>
            <person name="Mochizuki J."/>
            <person name="Kojima H."/>
            <person name="Fukui M."/>
        </authorList>
    </citation>
    <scope>NUCLEOTIDE SEQUENCE [LARGE SCALE GENOMIC DNA]</scope>
    <source>
        <strain evidence="14">AkT22</strain>
    </source>
</reference>
<evidence type="ECO:0000256" key="3">
    <source>
        <dbReference type="ARBA" id="ARBA00009014"/>
    </source>
</evidence>
<dbReference type="Pfam" id="PF01467">
    <property type="entry name" value="CTP_transf_like"/>
    <property type="match status" value="1"/>
</dbReference>
<keyword evidence="5 11" id="KW-0808">Transferase</keyword>
<dbReference type="KEGG" id="tzo:THMIRHAT_18330"/>
<gene>
    <name evidence="11 13" type="primary">nadD</name>
    <name evidence="13" type="ORF">THMIRHAT_18330</name>
</gene>
<comment type="similarity">
    <text evidence="3 11">Belongs to the NadD family.</text>
</comment>
<accession>A0A6F8PPX6</accession>
<dbReference type="GO" id="GO:0005524">
    <property type="term" value="F:ATP binding"/>
    <property type="evidence" value="ECO:0007669"/>
    <property type="project" value="UniProtKB-KW"/>
</dbReference>
<comment type="pathway">
    <text evidence="2 11">Cofactor biosynthesis; NAD(+) biosynthesis; deamido-NAD(+) from nicotinate D-ribonucleotide: step 1/1.</text>
</comment>
<dbReference type="Proteomes" id="UP000501466">
    <property type="component" value="Chromosome"/>
</dbReference>
<dbReference type="NCBIfam" id="TIGR00482">
    <property type="entry name" value="nicotinate (nicotinamide) nucleotide adenylyltransferase"/>
    <property type="match status" value="1"/>
</dbReference>
<evidence type="ECO:0000259" key="12">
    <source>
        <dbReference type="Pfam" id="PF01467"/>
    </source>
</evidence>
<feature type="domain" description="Cytidyltransferase-like" evidence="12">
    <location>
        <begin position="13"/>
        <end position="156"/>
    </location>
</feature>
<evidence type="ECO:0000256" key="1">
    <source>
        <dbReference type="ARBA" id="ARBA00002324"/>
    </source>
</evidence>
<proteinExistence type="inferred from homology"/>
<dbReference type="InterPro" id="IPR005248">
    <property type="entry name" value="NadD/NMNAT"/>
</dbReference>
<evidence type="ECO:0000256" key="6">
    <source>
        <dbReference type="ARBA" id="ARBA00022695"/>
    </source>
</evidence>
<evidence type="ECO:0000256" key="4">
    <source>
        <dbReference type="ARBA" id="ARBA00022642"/>
    </source>
</evidence>
<dbReference type="AlphaFoldDB" id="A0A6F8PPX6"/>
<keyword evidence="4 11" id="KW-0662">Pyridine nucleotide biosynthesis</keyword>
<keyword evidence="14" id="KW-1185">Reference proteome</keyword>
<dbReference type="InterPro" id="IPR004821">
    <property type="entry name" value="Cyt_trans-like"/>
</dbReference>
<dbReference type="NCBIfam" id="NF000839">
    <property type="entry name" value="PRK00071.1-1"/>
    <property type="match status" value="1"/>
</dbReference>
<dbReference type="EC" id="2.7.7.18" evidence="11"/>
<comment type="function">
    <text evidence="1 11">Catalyzes the reversible adenylation of nicotinate mononucleotide (NaMN) to nicotinic acid adenine dinucleotide (NaAD).</text>
</comment>